<gene>
    <name evidence="1" type="ORF">ACE5LO_04095</name>
</gene>
<protein>
    <submittedName>
        <fullName evidence="1">Winged helix-turn-helix domain-containing protein</fullName>
    </submittedName>
</protein>
<evidence type="ECO:0000313" key="2">
    <source>
        <dbReference type="Proteomes" id="UP001580430"/>
    </source>
</evidence>
<comment type="caution">
    <text evidence="1">The sequence shown here is derived from an EMBL/GenBank/DDBJ whole genome shotgun (WGS) entry which is preliminary data.</text>
</comment>
<accession>A0ABV5BZT3</accession>
<dbReference type="EMBL" id="JBHIRY010000002">
    <property type="protein sequence ID" value="MFB5759567.1"/>
    <property type="molecule type" value="Genomic_DNA"/>
</dbReference>
<keyword evidence="2" id="KW-1185">Reference proteome</keyword>
<organism evidence="1 2">
    <name type="scientific">Paenibacillus medicaginis</name>
    <dbReference type="NCBI Taxonomy" id="1470560"/>
    <lineage>
        <taxon>Bacteria</taxon>
        <taxon>Bacillati</taxon>
        <taxon>Bacillota</taxon>
        <taxon>Bacilli</taxon>
        <taxon>Bacillales</taxon>
        <taxon>Paenibacillaceae</taxon>
        <taxon>Paenibacillus</taxon>
    </lineage>
</organism>
<dbReference type="Pfam" id="PF13412">
    <property type="entry name" value="HTH_24"/>
    <property type="match status" value="1"/>
</dbReference>
<dbReference type="RefSeq" id="WP_375518795.1">
    <property type="nucleotide sequence ID" value="NZ_JBHIRY010000002.1"/>
</dbReference>
<evidence type="ECO:0000313" key="1">
    <source>
        <dbReference type="EMBL" id="MFB5759567.1"/>
    </source>
</evidence>
<reference evidence="1 2" key="1">
    <citation type="submission" date="2024-09" db="EMBL/GenBank/DDBJ databases">
        <title>Paenibacillus zeirhizospherea sp. nov., isolated from surface of the maize (Zea mays) roots in a horticulture field, Hungary.</title>
        <authorList>
            <person name="Marton D."/>
            <person name="Farkas M."/>
            <person name="Bedics A."/>
            <person name="Toth E."/>
            <person name="Tancsics A."/>
            <person name="Boka K."/>
            <person name="Marati G."/>
            <person name="Kriszt B."/>
            <person name="Cserhati M."/>
        </authorList>
    </citation>
    <scope>NUCLEOTIDE SEQUENCE [LARGE SCALE GENOMIC DNA]</scope>
    <source>
        <strain evidence="1 2">JCM 18446</strain>
    </source>
</reference>
<name>A0ABV5BZT3_9BACL</name>
<dbReference type="Proteomes" id="UP001580430">
    <property type="component" value="Unassembled WGS sequence"/>
</dbReference>
<sequence length="41" mass="4721">MSTLLEQHPRMSQSEIAAMMDLSPGRISQLKKFMNNEQLMP</sequence>
<proteinExistence type="predicted"/>